<reference evidence="7" key="1">
    <citation type="journal article" date="2015" name="Nature">
        <title>Complex archaea that bridge the gap between prokaryotes and eukaryotes.</title>
        <authorList>
            <person name="Spang A."/>
            <person name="Saw J.H."/>
            <person name="Jorgensen S.L."/>
            <person name="Zaremba-Niedzwiedzka K."/>
            <person name="Martijn J."/>
            <person name="Lind A.E."/>
            <person name="van Eijk R."/>
            <person name="Schleper C."/>
            <person name="Guy L."/>
            <person name="Ettema T.J."/>
        </authorList>
    </citation>
    <scope>NUCLEOTIDE SEQUENCE</scope>
</reference>
<name>A0A0F9XLY1_9ZZZZ</name>
<proteinExistence type="predicted"/>
<gene>
    <name evidence="7" type="ORF">LCGC14_0127700</name>
</gene>
<comment type="caution">
    <text evidence="7">The sequence shown here is derived from an EMBL/GenBank/DDBJ whole genome shotgun (WGS) entry which is preliminary data.</text>
</comment>
<feature type="domain" description="RDD" evidence="6">
    <location>
        <begin position="20"/>
        <end position="146"/>
    </location>
</feature>
<evidence type="ECO:0000313" key="7">
    <source>
        <dbReference type="EMBL" id="KKO00352.1"/>
    </source>
</evidence>
<dbReference type="GO" id="GO:0016020">
    <property type="term" value="C:membrane"/>
    <property type="evidence" value="ECO:0007669"/>
    <property type="project" value="UniProtKB-SubCell"/>
</dbReference>
<evidence type="ECO:0000256" key="4">
    <source>
        <dbReference type="ARBA" id="ARBA00023136"/>
    </source>
</evidence>
<feature type="transmembrane region" description="Helical" evidence="5">
    <location>
        <begin position="62"/>
        <end position="81"/>
    </location>
</feature>
<dbReference type="PANTHER" id="PTHR38480:SF1">
    <property type="entry name" value="SLR0254 PROTEIN"/>
    <property type="match status" value="1"/>
</dbReference>
<dbReference type="Pfam" id="PF06271">
    <property type="entry name" value="RDD"/>
    <property type="match status" value="1"/>
</dbReference>
<evidence type="ECO:0000256" key="5">
    <source>
        <dbReference type="SAM" id="Phobius"/>
    </source>
</evidence>
<evidence type="ECO:0000256" key="1">
    <source>
        <dbReference type="ARBA" id="ARBA00004141"/>
    </source>
</evidence>
<dbReference type="PANTHER" id="PTHR38480">
    <property type="entry name" value="SLR0254 PROTEIN"/>
    <property type="match status" value="1"/>
</dbReference>
<evidence type="ECO:0000256" key="2">
    <source>
        <dbReference type="ARBA" id="ARBA00022692"/>
    </source>
</evidence>
<feature type="transmembrane region" description="Helical" evidence="5">
    <location>
        <begin position="112"/>
        <end position="133"/>
    </location>
</feature>
<keyword evidence="2 5" id="KW-0812">Transmembrane</keyword>
<protein>
    <recommendedName>
        <fullName evidence="6">RDD domain-containing protein</fullName>
    </recommendedName>
</protein>
<sequence length="241" mass="27631">MNNLQINTTQNVNLNYTIVGIGERIVAFFIDAFILYLYYALVNLIGDSIGYIYDDGWTQRGIVALITLPAMFYSLLMHIMFNGRTVGKMLMKMRVVKVDGSPVNWSNYLIRWMLRLVDIWIFVGSIGILTILFSEKRQRLGDAAAGTVVISTKNKTTVSHTILEEVEDTYVPQFMNVTMLTDKDVRLIKETFGIAKKSNDFKTLKALRDKVDSILQTNSELYDIAYLNTVLKDYNYFTQKL</sequence>
<feature type="transmembrane region" description="Helical" evidence="5">
    <location>
        <begin position="25"/>
        <end position="42"/>
    </location>
</feature>
<dbReference type="InterPro" id="IPR010432">
    <property type="entry name" value="RDD"/>
</dbReference>
<evidence type="ECO:0000256" key="3">
    <source>
        <dbReference type="ARBA" id="ARBA00022989"/>
    </source>
</evidence>
<dbReference type="AlphaFoldDB" id="A0A0F9XLY1"/>
<keyword evidence="3 5" id="KW-1133">Transmembrane helix</keyword>
<comment type="subcellular location">
    <subcellularLocation>
        <location evidence="1">Membrane</location>
        <topology evidence="1">Multi-pass membrane protein</topology>
    </subcellularLocation>
</comment>
<dbReference type="EMBL" id="LAZR01000041">
    <property type="protein sequence ID" value="KKO00352.1"/>
    <property type="molecule type" value="Genomic_DNA"/>
</dbReference>
<organism evidence="7">
    <name type="scientific">marine sediment metagenome</name>
    <dbReference type="NCBI Taxonomy" id="412755"/>
    <lineage>
        <taxon>unclassified sequences</taxon>
        <taxon>metagenomes</taxon>
        <taxon>ecological metagenomes</taxon>
    </lineage>
</organism>
<keyword evidence="4 5" id="KW-0472">Membrane</keyword>
<accession>A0A0F9XLY1</accession>
<evidence type="ECO:0000259" key="6">
    <source>
        <dbReference type="Pfam" id="PF06271"/>
    </source>
</evidence>